<sequence length="91" mass="10065">MATARRMRFVSGHLAWTLCVIVVLAALGALALDLVFVLSYLGFLVLIEVTAPVNATTAWRRRLRWFVVLGLVAFAYLVVRRVLALLPQGVV</sequence>
<reference evidence="2 3" key="1">
    <citation type="journal article" date="2019" name="Int. J. Syst. Evol. Microbiol.">
        <title>The Global Catalogue of Microorganisms (GCM) 10K type strain sequencing project: providing services to taxonomists for standard genome sequencing and annotation.</title>
        <authorList>
            <consortium name="The Broad Institute Genomics Platform"/>
            <consortium name="The Broad Institute Genome Sequencing Center for Infectious Disease"/>
            <person name="Wu L."/>
            <person name="Ma J."/>
        </authorList>
    </citation>
    <scope>NUCLEOTIDE SEQUENCE [LARGE SCALE GENOMIC DNA]</scope>
    <source>
        <strain evidence="2 3">PSR21</strain>
    </source>
</reference>
<keyword evidence="1" id="KW-0472">Membrane</keyword>
<dbReference type="RefSeq" id="WP_276304220.1">
    <property type="nucleotide sequence ID" value="NZ_CP119992.1"/>
</dbReference>
<evidence type="ECO:0000313" key="3">
    <source>
        <dbReference type="Proteomes" id="UP001596547"/>
    </source>
</evidence>
<evidence type="ECO:0000313" key="2">
    <source>
        <dbReference type="EMBL" id="MFC7316515.1"/>
    </source>
</evidence>
<dbReference type="AlphaFoldDB" id="A0ABD6A814"/>
<keyword evidence="1" id="KW-1133">Transmembrane helix</keyword>
<keyword evidence="3" id="KW-1185">Reference proteome</keyword>
<accession>A0ABD6A814</accession>
<protein>
    <submittedName>
        <fullName evidence="2">Uncharacterized protein</fullName>
    </submittedName>
</protein>
<dbReference type="GeneID" id="79316845"/>
<keyword evidence="1" id="KW-0812">Transmembrane</keyword>
<organism evidence="2 3">
    <name type="scientific">Halomarina halobia</name>
    <dbReference type="NCBI Taxonomy" id="3033386"/>
    <lineage>
        <taxon>Archaea</taxon>
        <taxon>Methanobacteriati</taxon>
        <taxon>Methanobacteriota</taxon>
        <taxon>Stenosarchaea group</taxon>
        <taxon>Halobacteria</taxon>
        <taxon>Halobacteriales</taxon>
        <taxon>Natronomonadaceae</taxon>
        <taxon>Halomarina</taxon>
    </lineage>
</organism>
<comment type="caution">
    <text evidence="2">The sequence shown here is derived from an EMBL/GenBank/DDBJ whole genome shotgun (WGS) entry which is preliminary data.</text>
</comment>
<gene>
    <name evidence="2" type="ORF">ACFQPE_06840</name>
</gene>
<proteinExistence type="predicted"/>
<feature type="transmembrane region" description="Helical" evidence="1">
    <location>
        <begin position="35"/>
        <end position="53"/>
    </location>
</feature>
<feature type="transmembrane region" description="Helical" evidence="1">
    <location>
        <begin position="65"/>
        <end position="86"/>
    </location>
</feature>
<dbReference type="Proteomes" id="UP001596547">
    <property type="component" value="Unassembled WGS sequence"/>
</dbReference>
<name>A0ABD6A814_9EURY</name>
<dbReference type="EMBL" id="JBHTBF010000002">
    <property type="protein sequence ID" value="MFC7316515.1"/>
    <property type="molecule type" value="Genomic_DNA"/>
</dbReference>
<evidence type="ECO:0000256" key="1">
    <source>
        <dbReference type="SAM" id="Phobius"/>
    </source>
</evidence>
<dbReference type="InterPro" id="IPR058357">
    <property type="entry name" value="DUF8044"/>
</dbReference>
<dbReference type="Pfam" id="PF26161">
    <property type="entry name" value="DUF8044"/>
    <property type="match status" value="1"/>
</dbReference>